<evidence type="ECO:0000313" key="3">
    <source>
        <dbReference type="Proteomes" id="UP000187429"/>
    </source>
</evidence>
<evidence type="ECO:0000256" key="1">
    <source>
        <dbReference type="SAM" id="MobiDB-lite"/>
    </source>
</evidence>
<dbReference type="Proteomes" id="UP000187429">
    <property type="component" value="Unassembled WGS sequence"/>
</dbReference>
<keyword evidence="3" id="KW-1185">Reference proteome</keyword>
<reference evidence="3" key="1">
    <citation type="submission" date="2017-01" db="EMBL/GenBank/DDBJ databases">
        <authorList>
            <person name="Wang Y."/>
            <person name="White M."/>
            <person name="Kvist S."/>
            <person name="Moncalvo J.-M."/>
        </authorList>
    </citation>
    <scope>NUCLEOTIDE SEQUENCE [LARGE SCALE GENOMIC DNA]</scope>
    <source>
        <strain evidence="3">ID-206-W2</strain>
    </source>
</reference>
<proteinExistence type="predicted"/>
<accession>A0A1R1YTI3</accession>
<feature type="compositionally biased region" description="Basic and acidic residues" evidence="1">
    <location>
        <begin position="105"/>
        <end position="115"/>
    </location>
</feature>
<sequence length="115" mass="13662">MMSDIVLYIKKKEDTPKDTLEYPKPRNEDAVKKNYSSFYKKKLEQIDRNKTLFFADDWSEEDTEDSFVLAAENKRMRFDEILNPVTIKPTTELRNHPQETNTVKKNSEKALENKE</sequence>
<gene>
    <name evidence="2" type="ORF">AYI69_g262</name>
</gene>
<feature type="region of interest" description="Disordered" evidence="1">
    <location>
        <begin position="89"/>
        <end position="115"/>
    </location>
</feature>
<dbReference type="OrthoDB" id="8026949at2759"/>
<name>A0A1R1YTI3_9FUNG</name>
<evidence type="ECO:0000313" key="2">
    <source>
        <dbReference type="EMBL" id="OMJ30204.1"/>
    </source>
</evidence>
<organism evidence="2 3">
    <name type="scientific">Smittium culicis</name>
    <dbReference type="NCBI Taxonomy" id="133412"/>
    <lineage>
        <taxon>Eukaryota</taxon>
        <taxon>Fungi</taxon>
        <taxon>Fungi incertae sedis</taxon>
        <taxon>Zoopagomycota</taxon>
        <taxon>Kickxellomycotina</taxon>
        <taxon>Harpellomycetes</taxon>
        <taxon>Harpellales</taxon>
        <taxon>Legeriomycetaceae</taxon>
        <taxon>Smittium</taxon>
    </lineage>
</organism>
<dbReference type="EMBL" id="LSSM01000060">
    <property type="protein sequence ID" value="OMJ30204.1"/>
    <property type="molecule type" value="Genomic_DNA"/>
</dbReference>
<dbReference type="AlphaFoldDB" id="A0A1R1YTI3"/>
<protein>
    <submittedName>
        <fullName evidence="2">Uncharacterized protein</fullName>
    </submittedName>
</protein>
<comment type="caution">
    <text evidence="2">The sequence shown here is derived from an EMBL/GenBank/DDBJ whole genome shotgun (WGS) entry which is preliminary data.</text>
</comment>